<organism evidence="1 2">
    <name type="scientific">Deinococcus metalli</name>
    <dbReference type="NCBI Taxonomy" id="1141878"/>
    <lineage>
        <taxon>Bacteria</taxon>
        <taxon>Thermotogati</taxon>
        <taxon>Deinococcota</taxon>
        <taxon>Deinococci</taxon>
        <taxon>Deinococcales</taxon>
        <taxon>Deinococcaceae</taxon>
        <taxon>Deinococcus</taxon>
    </lineage>
</organism>
<reference evidence="2" key="1">
    <citation type="journal article" date="2019" name="Int. J. Syst. Evol. Microbiol.">
        <title>The Global Catalogue of Microorganisms (GCM) 10K type strain sequencing project: providing services to taxonomists for standard genome sequencing and annotation.</title>
        <authorList>
            <consortium name="The Broad Institute Genomics Platform"/>
            <consortium name="The Broad Institute Genome Sequencing Center for Infectious Disease"/>
            <person name="Wu L."/>
            <person name="Ma J."/>
        </authorList>
    </citation>
    <scope>NUCLEOTIDE SEQUENCE [LARGE SCALE GENOMIC DNA]</scope>
    <source>
        <strain evidence="2">CGMCC 1.18437</strain>
    </source>
</reference>
<name>A0ABQ3JTA2_9DEIO</name>
<accession>A0ABQ3JTA2</accession>
<sequence>MTTPDAAHLAPTRAALRARPMQTVLDLRHGGQMVSGCGTGSRSETVADGRVVTHHVLCGRGRADADAGAAP</sequence>
<dbReference type="EMBL" id="BNAJ01000009">
    <property type="protein sequence ID" value="GHF53570.1"/>
    <property type="molecule type" value="Genomic_DNA"/>
</dbReference>
<gene>
    <name evidence="1" type="ORF">GCM10017781_32230</name>
</gene>
<comment type="caution">
    <text evidence="1">The sequence shown here is derived from an EMBL/GenBank/DDBJ whole genome shotgun (WGS) entry which is preliminary data.</text>
</comment>
<keyword evidence="2" id="KW-1185">Reference proteome</keyword>
<evidence type="ECO:0000313" key="2">
    <source>
        <dbReference type="Proteomes" id="UP000619376"/>
    </source>
</evidence>
<protein>
    <submittedName>
        <fullName evidence="1">Uncharacterized protein</fullName>
    </submittedName>
</protein>
<evidence type="ECO:0000313" key="1">
    <source>
        <dbReference type="EMBL" id="GHF53570.1"/>
    </source>
</evidence>
<proteinExistence type="predicted"/>
<dbReference type="Proteomes" id="UP000619376">
    <property type="component" value="Unassembled WGS sequence"/>
</dbReference>